<accession>A0A2S0NBP5</accession>
<reference evidence="2 3" key="1">
    <citation type="submission" date="2018-03" db="EMBL/GenBank/DDBJ databases">
        <title>Genome sequencing of Phreatobacter sp.</title>
        <authorList>
            <person name="Kim S.-J."/>
            <person name="Heo J."/>
            <person name="Kwon S.-W."/>
        </authorList>
    </citation>
    <scope>NUCLEOTIDE SEQUENCE [LARGE SCALE GENOMIC DNA]</scope>
    <source>
        <strain evidence="2 3">S-12</strain>
    </source>
</reference>
<protein>
    <recommendedName>
        <fullName evidence="4">DUF2865 domain-containing protein</fullName>
    </recommendedName>
</protein>
<proteinExistence type="predicted"/>
<keyword evidence="3" id="KW-1185">Reference proteome</keyword>
<evidence type="ECO:0000256" key="1">
    <source>
        <dbReference type="SAM" id="MobiDB-lite"/>
    </source>
</evidence>
<organism evidence="2 3">
    <name type="scientific">Phreatobacter cathodiphilus</name>
    <dbReference type="NCBI Taxonomy" id="1868589"/>
    <lineage>
        <taxon>Bacteria</taxon>
        <taxon>Pseudomonadati</taxon>
        <taxon>Pseudomonadota</taxon>
        <taxon>Alphaproteobacteria</taxon>
        <taxon>Hyphomicrobiales</taxon>
        <taxon>Phreatobacteraceae</taxon>
        <taxon>Phreatobacter</taxon>
    </lineage>
</organism>
<dbReference type="KEGG" id="phr:C6569_11080"/>
<sequence>MFAQHHTAIGAAVPSGGGGPLPVVPRPGLAGRPRAAQPEVGPMTSRFHRIALLGAALLSAGIAGPLAAQDRDEFYAIARGETGRRAAPESRGGGGFGFFSLFGGGSRGHVPEITVRPGEGERGLRSQSEQGRSASGENLGGPRAYCVRTCDGFFFPMGPATSGGARQAQQESCNAMCPGAEVALYSVSRQGSIEDAVNARGQTYSALRTAFRFRQGLERTCSCQGAAANGLARLPITHDVTLRPGDVVVTETGAQVFRGASRFPYQPRDFVAARSYGRLPADVRRRVDEIQAGIQAGDTGISAPVARLSRPARIAGGGSRDVAAPTPVSIPVNEGRPSVRVIDMTLRRDTLVR</sequence>
<dbReference type="Pfam" id="PF11064">
    <property type="entry name" value="DUF2865"/>
    <property type="match status" value="1"/>
</dbReference>
<dbReference type="InterPro" id="IPR021293">
    <property type="entry name" value="DUF2865"/>
</dbReference>
<gene>
    <name evidence="2" type="ORF">C6569_11080</name>
</gene>
<evidence type="ECO:0000313" key="3">
    <source>
        <dbReference type="Proteomes" id="UP000237889"/>
    </source>
</evidence>
<feature type="compositionally biased region" description="Polar residues" evidence="1">
    <location>
        <begin position="125"/>
        <end position="136"/>
    </location>
</feature>
<dbReference type="OrthoDB" id="7850882at2"/>
<feature type="region of interest" description="Disordered" evidence="1">
    <location>
        <begin position="9"/>
        <end position="40"/>
    </location>
</feature>
<dbReference type="EMBL" id="CP027668">
    <property type="protein sequence ID" value="AVO45565.1"/>
    <property type="molecule type" value="Genomic_DNA"/>
</dbReference>
<dbReference type="AlphaFoldDB" id="A0A2S0NBP5"/>
<feature type="region of interest" description="Disordered" evidence="1">
    <location>
        <begin position="113"/>
        <end position="138"/>
    </location>
</feature>
<evidence type="ECO:0000313" key="2">
    <source>
        <dbReference type="EMBL" id="AVO45565.1"/>
    </source>
</evidence>
<evidence type="ECO:0008006" key="4">
    <source>
        <dbReference type="Google" id="ProtNLM"/>
    </source>
</evidence>
<name>A0A2S0NBP5_9HYPH</name>
<dbReference type="Proteomes" id="UP000237889">
    <property type="component" value="Chromosome"/>
</dbReference>